<keyword evidence="7" id="KW-0378">Hydrolase</keyword>
<dbReference type="SUPFAM" id="SSF53955">
    <property type="entry name" value="Lysozyme-like"/>
    <property type="match status" value="1"/>
</dbReference>
<keyword evidence="8" id="KW-0133">Cell shape</keyword>
<gene>
    <name evidence="19" type="ORF">WCV65_06140</name>
</gene>
<evidence type="ECO:0000256" key="2">
    <source>
        <dbReference type="ARBA" id="ARBA00022645"/>
    </source>
</evidence>
<proteinExistence type="predicted"/>
<evidence type="ECO:0000259" key="18">
    <source>
        <dbReference type="Pfam" id="PF00912"/>
    </source>
</evidence>
<keyword evidence="4" id="KW-0328">Glycosyltransferase</keyword>
<evidence type="ECO:0000256" key="13">
    <source>
        <dbReference type="ARBA" id="ARBA00023316"/>
    </source>
</evidence>
<evidence type="ECO:0000256" key="6">
    <source>
        <dbReference type="ARBA" id="ARBA00022692"/>
    </source>
</evidence>
<evidence type="ECO:0000256" key="10">
    <source>
        <dbReference type="ARBA" id="ARBA00022989"/>
    </source>
</evidence>
<evidence type="ECO:0000256" key="8">
    <source>
        <dbReference type="ARBA" id="ARBA00022960"/>
    </source>
</evidence>
<dbReference type="Proteomes" id="UP001377337">
    <property type="component" value="Chromosome"/>
</dbReference>
<evidence type="ECO:0000256" key="4">
    <source>
        <dbReference type="ARBA" id="ARBA00022676"/>
    </source>
</evidence>
<dbReference type="SUPFAM" id="SSF56601">
    <property type="entry name" value="beta-lactamase/transpeptidase-like"/>
    <property type="match status" value="1"/>
</dbReference>
<evidence type="ECO:0000313" key="20">
    <source>
        <dbReference type="Proteomes" id="UP001377337"/>
    </source>
</evidence>
<dbReference type="RefSeq" id="WP_338780888.1">
    <property type="nucleotide sequence ID" value="NZ_CP147407.1"/>
</dbReference>
<dbReference type="Gene3D" id="3.40.710.10">
    <property type="entry name" value="DD-peptidase/beta-lactamase superfamily"/>
    <property type="match status" value="1"/>
</dbReference>
<evidence type="ECO:0000256" key="12">
    <source>
        <dbReference type="ARBA" id="ARBA00023268"/>
    </source>
</evidence>
<dbReference type="InterPro" id="IPR001460">
    <property type="entry name" value="PCN-bd_Tpept"/>
</dbReference>
<accession>A0ABZ2NKY4</accession>
<evidence type="ECO:0000259" key="17">
    <source>
        <dbReference type="Pfam" id="PF00905"/>
    </source>
</evidence>
<dbReference type="PANTHER" id="PTHR32282:SF32">
    <property type="entry name" value="PENICILLIN-BINDING PROTEIN 2A"/>
    <property type="match status" value="1"/>
</dbReference>
<keyword evidence="20" id="KW-1185">Reference proteome</keyword>
<dbReference type="PANTHER" id="PTHR32282">
    <property type="entry name" value="BINDING PROTEIN TRANSPEPTIDASE, PUTATIVE-RELATED"/>
    <property type="match status" value="1"/>
</dbReference>
<evidence type="ECO:0000256" key="14">
    <source>
        <dbReference type="ARBA" id="ARBA00034000"/>
    </source>
</evidence>
<keyword evidence="12" id="KW-0511">Multifunctional enzyme</keyword>
<dbReference type="Pfam" id="PF00905">
    <property type="entry name" value="Transpeptidase"/>
    <property type="match status" value="1"/>
</dbReference>
<dbReference type="InterPro" id="IPR012338">
    <property type="entry name" value="Beta-lactam/transpept-like"/>
</dbReference>
<feature type="domain" description="Glycosyl transferase family 51" evidence="18">
    <location>
        <begin position="52"/>
        <end position="227"/>
    </location>
</feature>
<keyword evidence="3" id="KW-0645">Protease</keyword>
<evidence type="ECO:0000256" key="1">
    <source>
        <dbReference type="ARBA" id="ARBA00022475"/>
    </source>
</evidence>
<keyword evidence="13" id="KW-0961">Cell wall biogenesis/degradation</keyword>
<evidence type="ECO:0000256" key="5">
    <source>
        <dbReference type="ARBA" id="ARBA00022679"/>
    </source>
</evidence>
<dbReference type="NCBIfam" id="TIGR02074">
    <property type="entry name" value="PBP_1a_fam"/>
    <property type="match status" value="1"/>
</dbReference>
<keyword evidence="11 16" id="KW-0472">Membrane</keyword>
<dbReference type="InterPro" id="IPR050396">
    <property type="entry name" value="Glycosyltr_51/Transpeptidase"/>
</dbReference>
<organism evidence="19 20">
    <name type="scientific">Metabacillus sediminis</name>
    <dbReference type="NCBI Taxonomy" id="3117746"/>
    <lineage>
        <taxon>Bacteria</taxon>
        <taxon>Bacillati</taxon>
        <taxon>Bacillota</taxon>
        <taxon>Bacilli</taxon>
        <taxon>Bacillales</taxon>
        <taxon>Bacillaceae</taxon>
        <taxon>Metabacillus</taxon>
    </lineage>
</organism>
<dbReference type="InterPro" id="IPR036950">
    <property type="entry name" value="PBP_transglycosylase"/>
</dbReference>
<feature type="domain" description="Penicillin-binding protein transpeptidase" evidence="17">
    <location>
        <begin position="318"/>
        <end position="591"/>
    </location>
</feature>
<dbReference type="InterPro" id="IPR001264">
    <property type="entry name" value="Glyco_trans_51"/>
</dbReference>
<keyword evidence="9" id="KW-0573">Peptidoglycan synthesis</keyword>
<feature type="transmembrane region" description="Helical" evidence="16">
    <location>
        <begin position="12"/>
        <end position="34"/>
    </location>
</feature>
<comment type="catalytic activity">
    <reaction evidence="14">
        <text>Preferential cleavage: (Ac)2-L-Lys-D-Ala-|-D-Ala. Also transpeptidation of peptidyl-alanyl moieties that are N-acyl substituents of D-alanine.</text>
        <dbReference type="EC" id="3.4.16.4"/>
    </reaction>
</comment>
<dbReference type="Pfam" id="PF00912">
    <property type="entry name" value="Transgly"/>
    <property type="match status" value="1"/>
</dbReference>
<evidence type="ECO:0000256" key="3">
    <source>
        <dbReference type="ARBA" id="ARBA00022670"/>
    </source>
</evidence>
<protein>
    <submittedName>
        <fullName evidence="19">PBP1A family penicillin-binding protein</fullName>
    </submittedName>
</protein>
<evidence type="ECO:0000256" key="11">
    <source>
        <dbReference type="ARBA" id="ARBA00023136"/>
    </source>
</evidence>
<keyword evidence="10 16" id="KW-1133">Transmembrane helix</keyword>
<dbReference type="Gene3D" id="1.10.3810.10">
    <property type="entry name" value="Biosynthetic peptidoglycan transglycosylase-like"/>
    <property type="match status" value="1"/>
</dbReference>
<comment type="catalytic activity">
    <reaction evidence="15">
        <text>[GlcNAc-(1-&gt;4)-Mur2Ac(oyl-L-Ala-gamma-D-Glu-L-Lys-D-Ala-D-Ala)](n)-di-trans,octa-cis-undecaprenyl diphosphate + beta-D-GlcNAc-(1-&gt;4)-Mur2Ac(oyl-L-Ala-gamma-D-Glu-L-Lys-D-Ala-D-Ala)-di-trans,octa-cis-undecaprenyl diphosphate = [GlcNAc-(1-&gt;4)-Mur2Ac(oyl-L-Ala-gamma-D-Glu-L-Lys-D-Ala-D-Ala)](n+1)-di-trans,octa-cis-undecaprenyl diphosphate + di-trans,octa-cis-undecaprenyl diphosphate + H(+)</text>
        <dbReference type="Rhea" id="RHEA:23708"/>
        <dbReference type="Rhea" id="RHEA-COMP:9602"/>
        <dbReference type="Rhea" id="RHEA-COMP:9603"/>
        <dbReference type="ChEBI" id="CHEBI:15378"/>
        <dbReference type="ChEBI" id="CHEBI:58405"/>
        <dbReference type="ChEBI" id="CHEBI:60033"/>
        <dbReference type="ChEBI" id="CHEBI:78435"/>
        <dbReference type="EC" id="2.4.99.28"/>
    </reaction>
</comment>
<keyword evidence="6 16" id="KW-0812">Transmembrane</keyword>
<evidence type="ECO:0000256" key="9">
    <source>
        <dbReference type="ARBA" id="ARBA00022984"/>
    </source>
</evidence>
<evidence type="ECO:0000256" key="7">
    <source>
        <dbReference type="ARBA" id="ARBA00022801"/>
    </source>
</evidence>
<keyword evidence="2" id="KW-0121">Carboxypeptidase</keyword>
<dbReference type="EMBL" id="CP147407">
    <property type="protein sequence ID" value="WXB98054.1"/>
    <property type="molecule type" value="Genomic_DNA"/>
</dbReference>
<evidence type="ECO:0000256" key="15">
    <source>
        <dbReference type="ARBA" id="ARBA00049902"/>
    </source>
</evidence>
<sequence length="713" mass="79681">MKRLIVRAGTAAAILIIISIAGYLFILLTGNAMIDEKKLVLPSATRLVDMNGKEITRLYEQNREIVSIKEVPEHVQRAFIAVEDRRFYEHSGIDLKSIGRAVYKDFTAGSKVEGGSTITQQLAKNIFLSNEKSWLRKTKEAMIAINLENKYSKEKLLEMYLNQLYFGHGAYGVEAASQYFFQKNVSELTVSEGAMLASLPKAPTSYSPILHPGKSKERRDTVLSLMQEQGYLTAEDTVRLQGKTLALNISKKMDHPWLYSYVDLVMDEAEKSYSISSQELLRGGYTIQVPLQQDIQKRAYDLFQSNSYFPGTDQNAQGSFVLLDNRSGGVMAAIGGRDYTPKGYNRVTSKRQPGSTFKPLAVYGPAMEEKLYEPYSLLSDSYQTYAGSYAPENNDDRYSGQVTMYDALIKSKNAPAVWTMNELGVNNSKSYLEKQGVPVPDKGLAIALGGLKEGVNPLQLANAYRVFPEAGVYSEPYFIEKIEDRDKKVIAEKQQKKVRIYSAQTAWNMTRMLQHVVSEGTAKSGSYTGELAGKTGTTSYPEKKGAVMDAWFAGYTPDVTGALWMGYDQTSRDKHLNGGSAYPARLFKKILNESETIQKTAFAVPKGADDLESPIRLKPLEQVDADFAFNPLGLVTVSLKWKKQEDPRVEYRIYEKSGENEKLIGKVKNDSTYEIPFSNVFSSASYKVVPFNEQTKQEGKGTPYAEPKIFSGR</sequence>
<keyword evidence="1" id="KW-1003">Cell membrane</keyword>
<name>A0ABZ2NKY4_9BACI</name>
<keyword evidence="5" id="KW-0808">Transferase</keyword>
<evidence type="ECO:0000256" key="16">
    <source>
        <dbReference type="SAM" id="Phobius"/>
    </source>
</evidence>
<reference evidence="19 20" key="1">
    <citation type="submission" date="2024-02" db="EMBL/GenBank/DDBJ databases">
        <title>Seven novel Bacillus-like species.</title>
        <authorList>
            <person name="Liu G."/>
        </authorList>
    </citation>
    <scope>NUCLEOTIDE SEQUENCE [LARGE SCALE GENOMIC DNA]</scope>
    <source>
        <strain evidence="19 20">FJAT-52054</strain>
    </source>
</reference>
<dbReference type="InterPro" id="IPR023346">
    <property type="entry name" value="Lysozyme-like_dom_sf"/>
</dbReference>
<evidence type="ECO:0000313" key="19">
    <source>
        <dbReference type="EMBL" id="WXB98054.1"/>
    </source>
</evidence>